<keyword evidence="1" id="KW-0472">Membrane</keyword>
<dbReference type="EMBL" id="OU912926">
    <property type="protein sequence ID" value="CAG9932552.1"/>
    <property type="molecule type" value="Genomic_DNA"/>
</dbReference>
<evidence type="ECO:0000256" key="1">
    <source>
        <dbReference type="SAM" id="Phobius"/>
    </source>
</evidence>
<accession>A0ABN8ALN0</accession>
<organism evidence="3 4">
    <name type="scientific">Candidatus Nitrotoga arctica</name>
    <dbReference type="NCBI Taxonomy" id="453162"/>
    <lineage>
        <taxon>Bacteria</taxon>
        <taxon>Pseudomonadati</taxon>
        <taxon>Pseudomonadota</taxon>
        <taxon>Betaproteobacteria</taxon>
        <taxon>Nitrosomonadales</taxon>
        <taxon>Gallionellaceae</taxon>
        <taxon>Candidatus Nitrotoga</taxon>
    </lineage>
</organism>
<dbReference type="InterPro" id="IPR006976">
    <property type="entry name" value="VanZ-like"/>
</dbReference>
<feature type="transmembrane region" description="Helical" evidence="1">
    <location>
        <begin position="101"/>
        <end position="119"/>
    </location>
</feature>
<protein>
    <submittedName>
        <fullName evidence="3">VanZ like family protein</fullName>
    </submittedName>
</protein>
<dbReference type="NCBIfam" id="NF037970">
    <property type="entry name" value="vanZ_1"/>
    <property type="match status" value="1"/>
</dbReference>
<proteinExistence type="predicted"/>
<sequence length="128" mass="14505">MYKLRRIWLTLGGLWIATIIYLSLTPHPPEPMHFLNADKLEHALAYGFLMLWFCQVYQQRAPRILIAGLLVALGVAIEYLQRITVYRIFDYADMLANGAGVLLSLILISIGLGQIGVMLETKIFKIAE</sequence>
<feature type="transmembrane region" description="Helical" evidence="1">
    <location>
        <begin position="64"/>
        <end position="81"/>
    </location>
</feature>
<feature type="transmembrane region" description="Helical" evidence="1">
    <location>
        <begin position="40"/>
        <end position="57"/>
    </location>
</feature>
<feature type="domain" description="VanZ-like" evidence="2">
    <location>
        <begin position="37"/>
        <end position="110"/>
    </location>
</feature>
<feature type="transmembrane region" description="Helical" evidence="1">
    <location>
        <begin position="7"/>
        <end position="24"/>
    </location>
</feature>
<keyword evidence="1" id="KW-1133">Transmembrane helix</keyword>
<dbReference type="PANTHER" id="PTHR28008:SF1">
    <property type="entry name" value="DOMAIN PROTEIN, PUTATIVE (AFU_ORTHOLOGUE AFUA_3G10980)-RELATED"/>
    <property type="match status" value="1"/>
</dbReference>
<dbReference type="Proteomes" id="UP000839052">
    <property type="component" value="Chromosome"/>
</dbReference>
<keyword evidence="1" id="KW-0812">Transmembrane</keyword>
<evidence type="ECO:0000259" key="2">
    <source>
        <dbReference type="Pfam" id="PF04892"/>
    </source>
</evidence>
<keyword evidence="4" id="KW-1185">Reference proteome</keyword>
<reference evidence="3 4" key="1">
    <citation type="submission" date="2021-10" db="EMBL/GenBank/DDBJ databases">
        <authorList>
            <person name="Koch H."/>
        </authorList>
    </citation>
    <scope>NUCLEOTIDE SEQUENCE [LARGE SCALE GENOMIC DNA]</scope>
    <source>
        <strain evidence="3">6680</strain>
    </source>
</reference>
<evidence type="ECO:0000313" key="4">
    <source>
        <dbReference type="Proteomes" id="UP000839052"/>
    </source>
</evidence>
<dbReference type="RefSeq" id="WP_239796468.1">
    <property type="nucleotide sequence ID" value="NZ_OU912926.1"/>
</dbReference>
<dbReference type="PANTHER" id="PTHR28008">
    <property type="entry name" value="DOMAIN PROTEIN, PUTATIVE (AFU_ORTHOLOGUE AFUA_3G10980)-RELATED"/>
    <property type="match status" value="1"/>
</dbReference>
<name>A0ABN8ALN0_9PROT</name>
<gene>
    <name evidence="3" type="ORF">NTG6680_1299</name>
</gene>
<dbReference type="Pfam" id="PF04892">
    <property type="entry name" value="VanZ"/>
    <property type="match status" value="1"/>
</dbReference>
<evidence type="ECO:0000313" key="3">
    <source>
        <dbReference type="EMBL" id="CAG9932552.1"/>
    </source>
</evidence>